<proteinExistence type="inferred from homology"/>
<dbReference type="InterPro" id="IPR011990">
    <property type="entry name" value="TPR-like_helical_dom_sf"/>
</dbReference>
<dbReference type="InterPro" id="IPR033891">
    <property type="entry name" value="TTC38"/>
</dbReference>
<evidence type="ECO:0000313" key="6">
    <source>
        <dbReference type="Proteomes" id="UP000536262"/>
    </source>
</evidence>
<evidence type="ECO:0000256" key="3">
    <source>
        <dbReference type="ARBA" id="ARBA00022737"/>
    </source>
</evidence>
<keyword evidence="3" id="KW-0677">Repeat</keyword>
<evidence type="ECO:0000256" key="4">
    <source>
        <dbReference type="ARBA" id="ARBA00022803"/>
    </source>
</evidence>
<evidence type="ECO:0000313" key="5">
    <source>
        <dbReference type="EMBL" id="MBB6356822.1"/>
    </source>
</evidence>
<sequence>MLKDRLGLALSGADEASAAHYERGVSELQRFVGDPVGSADKAIAAAPDFVMAHVLKGWLYGLSTEREAMAVARGCHAAAAGLAATAREQAHVAALGRLAAGHWHEAGHILEGLTAEHPTDALALQAGHQIDFLTGNAPMLRDRIARAMPAWSKNMPGYHAILGMQAFGFEEMGDYVSAEALGRQAIKMEPRDGWAQHAVAHVMEMQSRQRDGIAWMRGNTDAWTKESFLQVHNWWHLALFHYDLGETDEVLALYDGPIYGAQSKLALNMVDASAILWRLHLGGVDVGARWVDLAANWAPKAAAGNYAFNDAHAMMAFVGASLEAPAKAMLEAQREAIARDDDNAAFTRDVGHPVTLAVKAFGEGRYGETVRLLEPVRAIAHRFGGSHAQRDVIDLTLIEAALRDGDGALAVKLSSARNHARPASPLSGLFVQRAALLAHG</sequence>
<name>A0A7X0FBT0_9HYPH</name>
<protein>
    <recommendedName>
        <fullName evidence="2">Tetratricopeptide repeat protein 38</fullName>
    </recommendedName>
</protein>
<evidence type="ECO:0000256" key="1">
    <source>
        <dbReference type="ARBA" id="ARBA00005857"/>
    </source>
</evidence>
<organism evidence="5 6">
    <name type="scientific">Aminobacter aganoensis</name>
    <dbReference type="NCBI Taxonomy" id="83264"/>
    <lineage>
        <taxon>Bacteria</taxon>
        <taxon>Pseudomonadati</taxon>
        <taxon>Pseudomonadota</taxon>
        <taxon>Alphaproteobacteria</taxon>
        <taxon>Hyphomicrobiales</taxon>
        <taxon>Phyllobacteriaceae</taxon>
        <taxon>Aminobacter</taxon>
    </lineage>
</organism>
<dbReference type="EMBL" id="JACHOU010000017">
    <property type="protein sequence ID" value="MBB6356822.1"/>
    <property type="molecule type" value="Genomic_DNA"/>
</dbReference>
<comment type="similarity">
    <text evidence="1">Belongs to the TTC38 family.</text>
</comment>
<keyword evidence="4" id="KW-0802">TPR repeat</keyword>
<dbReference type="Gene3D" id="1.25.40.10">
    <property type="entry name" value="Tetratricopeptide repeat domain"/>
    <property type="match status" value="1"/>
</dbReference>
<dbReference type="PANTHER" id="PTHR16263">
    <property type="entry name" value="TETRATRICOPEPTIDE REPEAT PROTEIN 38"/>
    <property type="match status" value="1"/>
</dbReference>
<accession>A0A7X0FBT0</accession>
<reference evidence="5 6" key="1">
    <citation type="submission" date="2020-08" db="EMBL/GenBank/DDBJ databases">
        <title>Genomic Encyclopedia of Type Strains, Phase IV (KMG-IV): sequencing the most valuable type-strain genomes for metagenomic binning, comparative biology and taxonomic classification.</title>
        <authorList>
            <person name="Goeker M."/>
        </authorList>
    </citation>
    <scope>NUCLEOTIDE SEQUENCE [LARGE SCALE GENOMIC DNA]</scope>
    <source>
        <strain evidence="5 6">DSM 7051</strain>
    </source>
</reference>
<dbReference type="AlphaFoldDB" id="A0A7X0FBT0"/>
<comment type="caution">
    <text evidence="5">The sequence shown here is derived from an EMBL/GenBank/DDBJ whole genome shotgun (WGS) entry which is preliminary data.</text>
</comment>
<dbReference type="SUPFAM" id="SSF48452">
    <property type="entry name" value="TPR-like"/>
    <property type="match status" value="1"/>
</dbReference>
<evidence type="ECO:0000256" key="2">
    <source>
        <dbReference type="ARBA" id="ARBA00019992"/>
    </source>
</evidence>
<dbReference type="PANTHER" id="PTHR16263:SF4">
    <property type="entry name" value="TETRATRICOPEPTIDE REPEAT PROTEIN 38"/>
    <property type="match status" value="1"/>
</dbReference>
<keyword evidence="6" id="KW-1185">Reference proteome</keyword>
<dbReference type="CDD" id="cd05804">
    <property type="entry name" value="StaR_like"/>
    <property type="match status" value="1"/>
</dbReference>
<gene>
    <name evidence="5" type="ORF">GGR00_004640</name>
</gene>
<dbReference type="Proteomes" id="UP000536262">
    <property type="component" value="Unassembled WGS sequence"/>
</dbReference>